<sequence>MMQPTKINAHMFNLLIKKDMDNFSVSEARDALMELSKEFKNLEETRKYVYRQILAFERKGWLVTTGNSRAKKYQKTELLKSISVIPRRLKNESRQVTPSKTHQENADFKILLKEKNKYEGELAIVLGEVEEYQSLMERFPKKIDFFLPMFTEAKDYSAKLLGKINALSKVLLASKSVGSTSC</sequence>
<evidence type="ECO:0000313" key="1">
    <source>
        <dbReference type="EMBL" id="ASI91418.1"/>
    </source>
</evidence>
<gene>
    <name evidence="1" type="ORF">BSZ05_07490</name>
</gene>
<evidence type="ECO:0008006" key="3">
    <source>
        <dbReference type="Google" id="ProtNLM"/>
    </source>
</evidence>
<reference evidence="2" key="1">
    <citation type="submission" date="2016-12" db="EMBL/GenBank/DDBJ databases">
        <title>Comparative genomic analysis reveals the diversity, evolution, and environmental adaptation strategies of the genus Vibrio.</title>
        <authorList>
            <person name="Lin H."/>
            <person name="Wang X."/>
            <person name="Zhang X.-H."/>
        </authorList>
    </citation>
    <scope>NUCLEOTIDE SEQUENCE [LARGE SCALE GENOMIC DNA]</scope>
    <source>
        <strain evidence="2">QT6D1</strain>
    </source>
</reference>
<dbReference type="AlphaFoldDB" id="A0AAN1FIV2"/>
<dbReference type="Proteomes" id="UP000197092">
    <property type="component" value="Chromosome 1"/>
</dbReference>
<name>A0AAN1FIV2_9VIBR</name>
<evidence type="ECO:0000313" key="2">
    <source>
        <dbReference type="Proteomes" id="UP000197092"/>
    </source>
</evidence>
<dbReference type="KEGG" id="vsh:BSZ05_07490"/>
<accession>A0AAN1FIV2</accession>
<proteinExistence type="predicted"/>
<protein>
    <recommendedName>
        <fullName evidence="3">Response regulator</fullName>
    </recommendedName>
</protein>
<dbReference type="EMBL" id="CP018308">
    <property type="protein sequence ID" value="ASI91418.1"/>
    <property type="molecule type" value="Genomic_DNA"/>
</dbReference>
<organism evidence="1 2">
    <name type="scientific">Vibrio mediterranei</name>
    <dbReference type="NCBI Taxonomy" id="689"/>
    <lineage>
        <taxon>Bacteria</taxon>
        <taxon>Pseudomonadati</taxon>
        <taxon>Pseudomonadota</taxon>
        <taxon>Gammaproteobacteria</taxon>
        <taxon>Vibrionales</taxon>
        <taxon>Vibrionaceae</taxon>
        <taxon>Vibrio</taxon>
    </lineage>
</organism>